<protein>
    <submittedName>
        <fullName evidence="1">Uncharacterized protein</fullName>
    </submittedName>
</protein>
<proteinExistence type="predicted"/>
<gene>
    <name evidence="1" type="ORF">UFOVP934_22</name>
</gene>
<accession>A0A6J5PRB3</accession>
<reference evidence="1" key="1">
    <citation type="submission" date="2020-05" db="EMBL/GenBank/DDBJ databases">
        <authorList>
            <person name="Chiriac C."/>
            <person name="Salcher M."/>
            <person name="Ghai R."/>
            <person name="Kavagutti S V."/>
        </authorList>
    </citation>
    <scope>NUCLEOTIDE SEQUENCE</scope>
</reference>
<dbReference type="EMBL" id="LR796886">
    <property type="protein sequence ID" value="CAB4172566.1"/>
    <property type="molecule type" value="Genomic_DNA"/>
</dbReference>
<sequence>MTLNWRDLNKKLPSLSEAAVQQLLQDELVGMRRGTVVVRLHQRFTALRATRERDELLATLRTAQPAP</sequence>
<organism evidence="1">
    <name type="scientific">uncultured Caudovirales phage</name>
    <dbReference type="NCBI Taxonomy" id="2100421"/>
    <lineage>
        <taxon>Viruses</taxon>
        <taxon>Duplodnaviria</taxon>
        <taxon>Heunggongvirae</taxon>
        <taxon>Uroviricota</taxon>
        <taxon>Caudoviricetes</taxon>
        <taxon>Peduoviridae</taxon>
        <taxon>Maltschvirus</taxon>
        <taxon>Maltschvirus maltsch</taxon>
    </lineage>
</organism>
<name>A0A6J5PRB3_9CAUD</name>
<evidence type="ECO:0000313" key="1">
    <source>
        <dbReference type="EMBL" id="CAB4172566.1"/>
    </source>
</evidence>